<organism evidence="1 2">
    <name type="scientific">Meloidogyne enterolobii</name>
    <name type="common">Root-knot nematode worm</name>
    <name type="synonym">Meloidogyne mayaguensis</name>
    <dbReference type="NCBI Taxonomy" id="390850"/>
    <lineage>
        <taxon>Eukaryota</taxon>
        <taxon>Metazoa</taxon>
        <taxon>Ecdysozoa</taxon>
        <taxon>Nematoda</taxon>
        <taxon>Chromadorea</taxon>
        <taxon>Rhabditida</taxon>
        <taxon>Tylenchina</taxon>
        <taxon>Tylenchomorpha</taxon>
        <taxon>Tylenchoidea</taxon>
        <taxon>Meloidogynidae</taxon>
        <taxon>Meloidogyninae</taxon>
        <taxon>Meloidogyne</taxon>
    </lineage>
</organism>
<evidence type="ECO:0000313" key="2">
    <source>
        <dbReference type="Proteomes" id="UP001497535"/>
    </source>
</evidence>
<name>A0ACB0ZLS0_MELEN</name>
<reference evidence="1" key="1">
    <citation type="submission" date="2023-11" db="EMBL/GenBank/DDBJ databases">
        <authorList>
            <person name="Poullet M."/>
        </authorList>
    </citation>
    <scope>NUCLEOTIDE SEQUENCE</scope>
    <source>
        <strain evidence="1">E1834</strain>
    </source>
</reference>
<keyword evidence="2" id="KW-1185">Reference proteome</keyword>
<proteinExistence type="predicted"/>
<sequence>MANDSIILFINFLYFYFQGGGTLELRLGGADISVNNENVLEYIFLLRIALLYEIKLALMQCVAVSLTYYQLMH</sequence>
<accession>A0ACB0ZLS0</accession>
<dbReference type="EMBL" id="CAVMJV010000039">
    <property type="protein sequence ID" value="CAK5079916.1"/>
    <property type="molecule type" value="Genomic_DNA"/>
</dbReference>
<gene>
    <name evidence="1" type="ORF">MENTE1834_LOCUS27059</name>
</gene>
<dbReference type="Proteomes" id="UP001497535">
    <property type="component" value="Unassembled WGS sequence"/>
</dbReference>
<protein>
    <submittedName>
        <fullName evidence="1">Uncharacterized protein</fullName>
    </submittedName>
</protein>
<evidence type="ECO:0000313" key="1">
    <source>
        <dbReference type="EMBL" id="CAK5079916.1"/>
    </source>
</evidence>
<comment type="caution">
    <text evidence="1">The sequence shown here is derived from an EMBL/GenBank/DDBJ whole genome shotgun (WGS) entry which is preliminary data.</text>
</comment>